<protein>
    <submittedName>
        <fullName evidence="2">Uncharacterized protein</fullName>
    </submittedName>
</protein>
<evidence type="ECO:0000256" key="1">
    <source>
        <dbReference type="SAM" id="Phobius"/>
    </source>
</evidence>
<name>A0ABW0BLJ0_9ACTN</name>
<dbReference type="Proteomes" id="UP001596087">
    <property type="component" value="Unassembled WGS sequence"/>
</dbReference>
<organism evidence="2 3">
    <name type="scientific">Nocardioides taihuensis</name>
    <dbReference type="NCBI Taxonomy" id="1835606"/>
    <lineage>
        <taxon>Bacteria</taxon>
        <taxon>Bacillati</taxon>
        <taxon>Actinomycetota</taxon>
        <taxon>Actinomycetes</taxon>
        <taxon>Propionibacteriales</taxon>
        <taxon>Nocardioidaceae</taxon>
        <taxon>Nocardioides</taxon>
    </lineage>
</organism>
<keyword evidence="1" id="KW-1133">Transmembrane helix</keyword>
<sequence length="280" mass="30528">MTLQEQIDSSFGDGPEAPPLELTLAAGHRALRRRRIGVTLAAAAVITVVGTGVTVAATHDPTGTRGPDLPVATGPLEGRVDEHPFSSGQLAAWTEDGAVQLREGTRIVQRVDDPVGLRPGGDSVGLVLERGGERQWLLLTWATDETNAVRTTPERAEDTFDGWLGGVAAEMHRQTVRNERDERELDEAEHLVGFGQGETLALLDPTAKILDQMPTPVGNHLPPEAERSAVAMLRWHDETWFVLLRDYPGSALAIYPTPARWADDARSIEEYLAWRTGVQQ</sequence>
<reference evidence="3" key="1">
    <citation type="journal article" date="2019" name="Int. J. Syst. Evol. Microbiol.">
        <title>The Global Catalogue of Microorganisms (GCM) 10K type strain sequencing project: providing services to taxonomists for standard genome sequencing and annotation.</title>
        <authorList>
            <consortium name="The Broad Institute Genomics Platform"/>
            <consortium name="The Broad Institute Genome Sequencing Center for Infectious Disease"/>
            <person name="Wu L."/>
            <person name="Ma J."/>
        </authorList>
    </citation>
    <scope>NUCLEOTIDE SEQUENCE [LARGE SCALE GENOMIC DNA]</scope>
    <source>
        <strain evidence="3">DFY41</strain>
    </source>
</reference>
<evidence type="ECO:0000313" key="3">
    <source>
        <dbReference type="Proteomes" id="UP001596087"/>
    </source>
</evidence>
<accession>A0ABW0BLJ0</accession>
<proteinExistence type="predicted"/>
<feature type="transmembrane region" description="Helical" evidence="1">
    <location>
        <begin position="36"/>
        <end position="57"/>
    </location>
</feature>
<dbReference type="EMBL" id="JBHSKD010000019">
    <property type="protein sequence ID" value="MFC5178113.1"/>
    <property type="molecule type" value="Genomic_DNA"/>
</dbReference>
<keyword evidence="3" id="KW-1185">Reference proteome</keyword>
<dbReference type="RefSeq" id="WP_378591655.1">
    <property type="nucleotide sequence ID" value="NZ_JBHSKD010000019.1"/>
</dbReference>
<keyword evidence="1" id="KW-0472">Membrane</keyword>
<keyword evidence="1" id="KW-0812">Transmembrane</keyword>
<gene>
    <name evidence="2" type="ORF">ACFPGP_15630</name>
</gene>
<evidence type="ECO:0000313" key="2">
    <source>
        <dbReference type="EMBL" id="MFC5178113.1"/>
    </source>
</evidence>
<comment type="caution">
    <text evidence="2">The sequence shown here is derived from an EMBL/GenBank/DDBJ whole genome shotgun (WGS) entry which is preliminary data.</text>
</comment>